<dbReference type="InterPro" id="IPR000843">
    <property type="entry name" value="HTH_LacI"/>
</dbReference>
<dbReference type="CDD" id="cd06267">
    <property type="entry name" value="PBP1_LacI_sugar_binding-like"/>
    <property type="match status" value="1"/>
</dbReference>
<evidence type="ECO:0000259" key="4">
    <source>
        <dbReference type="PROSITE" id="PS50932"/>
    </source>
</evidence>
<dbReference type="EMBL" id="BAABYW010000001">
    <property type="protein sequence ID" value="GAA6407818.1"/>
    <property type="molecule type" value="Genomic_DNA"/>
</dbReference>
<dbReference type="CDD" id="cd01392">
    <property type="entry name" value="HTH_LacI"/>
    <property type="match status" value="1"/>
</dbReference>
<dbReference type="PANTHER" id="PTHR30146">
    <property type="entry name" value="LACI-RELATED TRANSCRIPTIONAL REPRESSOR"/>
    <property type="match status" value="1"/>
</dbReference>
<keyword evidence="1" id="KW-0805">Transcription regulation</keyword>
<keyword evidence="6" id="KW-1185">Reference proteome</keyword>
<evidence type="ECO:0000256" key="1">
    <source>
        <dbReference type="ARBA" id="ARBA00023015"/>
    </source>
</evidence>
<organism evidence="5 6">
    <name type="scientific">Blautia hominis</name>
    <dbReference type="NCBI Taxonomy" id="2025493"/>
    <lineage>
        <taxon>Bacteria</taxon>
        <taxon>Bacillati</taxon>
        <taxon>Bacillota</taxon>
        <taxon>Clostridia</taxon>
        <taxon>Lachnospirales</taxon>
        <taxon>Lachnospiraceae</taxon>
        <taxon>Blautia</taxon>
    </lineage>
</organism>
<comment type="caution">
    <text evidence="5">The sequence shown here is derived from an EMBL/GenBank/DDBJ whole genome shotgun (WGS) entry which is preliminary data.</text>
</comment>
<dbReference type="PROSITE" id="PS50932">
    <property type="entry name" value="HTH_LACI_2"/>
    <property type="match status" value="1"/>
</dbReference>
<reference evidence="5 6" key="1">
    <citation type="submission" date="2024-04" db="EMBL/GenBank/DDBJ databases">
        <title>Defined microbial consortia suppress multidrug-resistant proinflammatory Enterobacteriaceae via ecological control.</title>
        <authorList>
            <person name="Furuichi M."/>
            <person name="Kawaguchi T."/>
            <person name="Pust M."/>
            <person name="Yasuma K."/>
            <person name="Plichta D."/>
            <person name="Hasegawa N."/>
            <person name="Ohya T."/>
            <person name="Bhattarai S."/>
            <person name="Sasajima S."/>
            <person name="Aoto Y."/>
            <person name="Tuganbaev T."/>
            <person name="Yaginuma M."/>
            <person name="Ueda M."/>
            <person name="Okahashi N."/>
            <person name="Amafuji K."/>
            <person name="Kiridooshi Y."/>
            <person name="Sugita K."/>
            <person name="Strazar M."/>
            <person name="Skelly A."/>
            <person name="Suda W."/>
            <person name="Hattori M."/>
            <person name="Nakamoto N."/>
            <person name="Caballero S."/>
            <person name="Norman J."/>
            <person name="Olle B."/>
            <person name="Tanoue T."/>
            <person name="Arita M."/>
            <person name="Bucci V."/>
            <person name="Atarashi K."/>
            <person name="Xavier R."/>
            <person name="Honda K."/>
        </authorList>
    </citation>
    <scope>NUCLEOTIDE SEQUENCE [LARGE SCALE GENOMIC DNA]</scope>
    <source>
        <strain evidence="6">k04-0078-D8-1</strain>
    </source>
</reference>
<keyword evidence="3" id="KW-0804">Transcription</keyword>
<dbReference type="PANTHER" id="PTHR30146:SF109">
    <property type="entry name" value="HTH-TYPE TRANSCRIPTIONAL REGULATOR GALS"/>
    <property type="match status" value="1"/>
</dbReference>
<dbReference type="SMART" id="SM00354">
    <property type="entry name" value="HTH_LACI"/>
    <property type="match status" value="1"/>
</dbReference>
<feature type="domain" description="HTH lacI-type" evidence="4">
    <location>
        <begin position="2"/>
        <end position="56"/>
    </location>
</feature>
<dbReference type="Pfam" id="PF13377">
    <property type="entry name" value="Peripla_BP_3"/>
    <property type="match status" value="1"/>
</dbReference>
<dbReference type="Pfam" id="PF00356">
    <property type="entry name" value="LacI"/>
    <property type="match status" value="1"/>
</dbReference>
<sequence>MSTIYDIGKETGLSPSTVARALSGRGYCSEEAKIKVERAAKRLNYVPVQAAKSLKNKITKKVMFCIPDIYNPYYFDMMREVNNVLEKQGYYMILAHTGHNAEKEMEIVDSLKERFVDGMIILSFNFDDRLMEKIRTSGMPVVLTNHYDSFSDEENFDCAYVDYRKAAYIATEYLLRKGHKKVGLLVGDIEEQMGYERLEGYQKALEDSHISYNEKLVVHSDFTKEGGYEKYSEYLGQKGLTMTGLVACNDLMGIGCLQACREKKIVVPDQLSIVTLDNTDYCSCAYPELTSVDMRQKQVGQNAAELLMERIQQGRRYTKMISLMPRLVERNSVVDM</sequence>
<dbReference type="GO" id="GO:0003677">
    <property type="term" value="F:DNA binding"/>
    <property type="evidence" value="ECO:0007669"/>
    <property type="project" value="UniProtKB-KW"/>
</dbReference>
<gene>
    <name evidence="5" type="ORF">K040078D81_19350</name>
</gene>
<keyword evidence="2 5" id="KW-0238">DNA-binding</keyword>
<proteinExistence type="predicted"/>
<dbReference type="SUPFAM" id="SSF53822">
    <property type="entry name" value="Periplasmic binding protein-like I"/>
    <property type="match status" value="1"/>
</dbReference>
<evidence type="ECO:0000313" key="6">
    <source>
        <dbReference type="Proteomes" id="UP001600943"/>
    </source>
</evidence>
<dbReference type="Gene3D" id="1.10.260.40">
    <property type="entry name" value="lambda repressor-like DNA-binding domains"/>
    <property type="match status" value="1"/>
</dbReference>
<evidence type="ECO:0000256" key="2">
    <source>
        <dbReference type="ARBA" id="ARBA00023125"/>
    </source>
</evidence>
<protein>
    <submittedName>
        <fullName evidence="5">LacI family DNA-binding transcriptional regulator</fullName>
    </submittedName>
</protein>
<dbReference type="InterPro" id="IPR046335">
    <property type="entry name" value="LacI/GalR-like_sensor"/>
</dbReference>
<dbReference type="Proteomes" id="UP001600943">
    <property type="component" value="Unassembled WGS sequence"/>
</dbReference>
<dbReference type="Gene3D" id="3.40.50.2300">
    <property type="match status" value="2"/>
</dbReference>
<evidence type="ECO:0000256" key="3">
    <source>
        <dbReference type="ARBA" id="ARBA00023163"/>
    </source>
</evidence>
<evidence type="ECO:0000313" key="5">
    <source>
        <dbReference type="EMBL" id="GAA6407818.1"/>
    </source>
</evidence>
<dbReference type="InterPro" id="IPR028082">
    <property type="entry name" value="Peripla_BP_I"/>
</dbReference>
<dbReference type="RefSeq" id="WP_104805191.1">
    <property type="nucleotide sequence ID" value="NZ_BAABYW010000001.1"/>
</dbReference>
<name>A0ABQ0B8R2_9FIRM</name>
<accession>A0ABQ0B8R2</accession>
<dbReference type="InterPro" id="IPR010982">
    <property type="entry name" value="Lambda_DNA-bd_dom_sf"/>
</dbReference>
<dbReference type="SUPFAM" id="SSF47413">
    <property type="entry name" value="lambda repressor-like DNA-binding domains"/>
    <property type="match status" value="1"/>
</dbReference>